<dbReference type="PANTHER" id="PTHR10048:SF7">
    <property type="entry name" value="PHOSPHATIDYLINOSITOL 3-KINASE CATALYTIC SUBUNIT TYPE 3"/>
    <property type="match status" value="1"/>
</dbReference>
<sequence>MQTINGVKSIQAIRSCDLDVYFSLMIGELDGELDSDFLNGKTGENNAAIDFSLSANQNMYGNGIEDFICTPLTPSSLYKPKLEDMYVECGLYVNNSLICPKIKTSYKHQSKNIKGWKEWITFPVKYSELSLNTVVCVSIIDTFLPRKPIVVASSTYSIFDTTTKLLRRGKHKCVLSPLVGPNTSTPSLTNIYNTTDLITRIEMNLYGDHWNDEKSRWLINASLKAVNNMRREGLFSRKGIAFLDLEFVDFPEPVIFYEGEPQTGIHREIPLSTLNSFKQQNKFINTGEPLIKYFDTKGVQFLVDPEVQRGKENPSVTKHIKLTMKVSDNHLHYPDVEDKRKLENIVKKTPLQEITSEDTLLLWKYRKFLQGEKRIGEKALTKFLRVVDWRKEEEAREAISLLDGWTKIDTTDALFLLSKYFKGVDAVRNYAISVLKDVTDKELLSVLLQLVQALRYEHDMRTCTLADLLIERAQKSFIVANDLFWFLTIAAEDKIMGEFYSSLLRRFKEHCKTKCPQFVDQFLRQQKLVRNLSTICQTMKEGSRDQTKLLMLKAKFEAIKNGEGGLEWNGVFDDSSALRLPLDPLVAVKTVDPSSVTIFSSNARPMRLSFITKDEKKYTTIFKIGDDLRQDQLVIQLIHKMDMILKDNGMDLKLTPYRVLACGSVEGFLECVTPSMPFEKIIKTNTIEGWLREENKHKSPQELNEVFDNFMKSCAGYCVITYILGVGDRHLDNILLTPDGKLFHIDFGWILGHDPKPYPPPMKLSADMILGMGGSNSDRYKNFIKLCCNAFNILRANSRIILTLLILMVDANIPHIDYGVASNRATGDQLTNILTVQQRLCLDVSEEEALQFMKGIIAESERAFFGKVHDHLHRWAQYWRN</sequence>
<dbReference type="SUPFAM" id="SSF49562">
    <property type="entry name" value="C2 domain (Calcium/lipid-binding domain, CaLB)"/>
    <property type="match status" value="1"/>
</dbReference>
<dbReference type="PROSITE" id="PS50290">
    <property type="entry name" value="PI3_4_KINASE_3"/>
    <property type="match status" value="1"/>
</dbReference>
<dbReference type="SMART" id="SM00146">
    <property type="entry name" value="PI3Kc"/>
    <property type="match status" value="1"/>
</dbReference>
<dbReference type="InterPro" id="IPR018936">
    <property type="entry name" value="PI3/4_kinase_CS"/>
</dbReference>
<gene>
    <name evidence="11" type="ORF">FDP41_008740</name>
</gene>
<keyword evidence="3 6" id="KW-0547">Nucleotide-binding</keyword>
<evidence type="ECO:0000256" key="1">
    <source>
        <dbReference type="ARBA" id="ARBA00012073"/>
    </source>
</evidence>
<dbReference type="GO" id="GO:0005777">
    <property type="term" value="C:peroxisome"/>
    <property type="evidence" value="ECO:0007669"/>
    <property type="project" value="TreeGrafter"/>
</dbReference>
<dbReference type="PROSITE" id="PS51547">
    <property type="entry name" value="C2_PI3K"/>
    <property type="match status" value="1"/>
</dbReference>
<dbReference type="InterPro" id="IPR015433">
    <property type="entry name" value="PI3/4_kinase"/>
</dbReference>
<dbReference type="InterPro" id="IPR036940">
    <property type="entry name" value="PI3/4_kinase_cat_sf"/>
</dbReference>
<dbReference type="GO" id="GO:0000407">
    <property type="term" value="C:phagophore assembly site"/>
    <property type="evidence" value="ECO:0007669"/>
    <property type="project" value="TreeGrafter"/>
</dbReference>
<dbReference type="Gene3D" id="3.30.1010.10">
    <property type="entry name" value="Phosphatidylinositol 3-kinase Catalytic Subunit, Chain A, domain 4"/>
    <property type="match status" value="1"/>
</dbReference>
<evidence type="ECO:0000256" key="5">
    <source>
        <dbReference type="ARBA" id="ARBA00022840"/>
    </source>
</evidence>
<dbReference type="Pfam" id="PF00613">
    <property type="entry name" value="PI3Ka"/>
    <property type="match status" value="1"/>
</dbReference>
<dbReference type="InterPro" id="IPR001263">
    <property type="entry name" value="PI3K_accessory_dom"/>
</dbReference>
<keyword evidence="12" id="KW-1185">Reference proteome</keyword>
<dbReference type="InterPro" id="IPR002420">
    <property type="entry name" value="PI3K-type_C2_dom"/>
</dbReference>
<dbReference type="Pfam" id="PF00454">
    <property type="entry name" value="PI3_PI4_kinase"/>
    <property type="match status" value="1"/>
</dbReference>
<dbReference type="GO" id="GO:0034272">
    <property type="term" value="C:phosphatidylinositol 3-kinase complex, class III, type II"/>
    <property type="evidence" value="ECO:0007669"/>
    <property type="project" value="TreeGrafter"/>
</dbReference>
<evidence type="ECO:0000256" key="3">
    <source>
        <dbReference type="ARBA" id="ARBA00022741"/>
    </source>
</evidence>
<name>A0A6A5BEP8_NAEFO</name>
<dbReference type="Gene3D" id="2.60.40.150">
    <property type="entry name" value="C2 domain"/>
    <property type="match status" value="1"/>
</dbReference>
<keyword evidence="5 6" id="KW-0067">ATP-binding</keyword>
<keyword evidence="2 6" id="KW-0808">Transferase</keyword>
<dbReference type="InterPro" id="IPR011009">
    <property type="entry name" value="Kinase-like_dom_sf"/>
</dbReference>
<dbReference type="GO" id="GO:0006897">
    <property type="term" value="P:endocytosis"/>
    <property type="evidence" value="ECO:0007669"/>
    <property type="project" value="TreeGrafter"/>
</dbReference>
<dbReference type="VEuPathDB" id="AmoebaDB:NF0085280"/>
<dbReference type="GO" id="GO:0016303">
    <property type="term" value="F:1-phosphatidylinositol-3-kinase activity"/>
    <property type="evidence" value="ECO:0007669"/>
    <property type="project" value="UniProtKB-EC"/>
</dbReference>
<feature type="domain" description="PI3K/PI4K catalytic" evidence="8">
    <location>
        <begin position="592"/>
        <end position="865"/>
    </location>
</feature>
<dbReference type="Gene3D" id="1.25.40.70">
    <property type="entry name" value="Phosphatidylinositol 3-kinase, accessory domain (PIK)"/>
    <property type="match status" value="1"/>
</dbReference>
<dbReference type="VEuPathDB" id="AmoebaDB:FDP41_008740"/>
<accession>A0A6A5BEP8</accession>
<evidence type="ECO:0000256" key="6">
    <source>
        <dbReference type="PIRNR" id="PIRNR000587"/>
    </source>
</evidence>
<organism evidence="11 12">
    <name type="scientific">Naegleria fowleri</name>
    <name type="common">Brain eating amoeba</name>
    <dbReference type="NCBI Taxonomy" id="5763"/>
    <lineage>
        <taxon>Eukaryota</taxon>
        <taxon>Discoba</taxon>
        <taxon>Heterolobosea</taxon>
        <taxon>Tetramitia</taxon>
        <taxon>Eutetramitia</taxon>
        <taxon>Vahlkampfiidae</taxon>
        <taxon>Naegleria</taxon>
    </lineage>
</organism>
<keyword evidence="4 6" id="KW-0418">Kinase</keyword>
<dbReference type="GO" id="GO:0048015">
    <property type="term" value="P:phosphatidylinositol-mediated signaling"/>
    <property type="evidence" value="ECO:0007669"/>
    <property type="project" value="TreeGrafter"/>
</dbReference>
<dbReference type="InterPro" id="IPR035892">
    <property type="entry name" value="C2_domain_sf"/>
</dbReference>
<evidence type="ECO:0000256" key="4">
    <source>
        <dbReference type="ARBA" id="ARBA00022777"/>
    </source>
</evidence>
<feature type="domain" description="C2 PI3K-type" evidence="10">
    <location>
        <begin position="53"/>
        <end position="208"/>
    </location>
</feature>
<dbReference type="CDD" id="cd00896">
    <property type="entry name" value="PI3Kc_III"/>
    <property type="match status" value="1"/>
</dbReference>
<evidence type="ECO:0000259" key="10">
    <source>
        <dbReference type="PROSITE" id="PS51547"/>
    </source>
</evidence>
<dbReference type="GeneID" id="68115958"/>
<evidence type="ECO:0000259" key="8">
    <source>
        <dbReference type="PROSITE" id="PS50290"/>
    </source>
</evidence>
<evidence type="ECO:0000259" key="9">
    <source>
        <dbReference type="PROSITE" id="PS51545"/>
    </source>
</evidence>
<dbReference type="GO" id="GO:0005524">
    <property type="term" value="F:ATP binding"/>
    <property type="evidence" value="ECO:0007669"/>
    <property type="project" value="UniProtKB-UniRule"/>
</dbReference>
<reference evidence="11 12" key="1">
    <citation type="journal article" date="2019" name="Sci. Rep.">
        <title>Nanopore sequencing improves the draft genome of the human pathogenic amoeba Naegleria fowleri.</title>
        <authorList>
            <person name="Liechti N."/>
            <person name="Schurch N."/>
            <person name="Bruggmann R."/>
            <person name="Wittwer M."/>
        </authorList>
    </citation>
    <scope>NUCLEOTIDE SEQUENCE [LARGE SCALE GENOMIC DNA]</scope>
    <source>
        <strain evidence="11 12">ATCC 30894</strain>
    </source>
</reference>
<dbReference type="EC" id="2.7.1.137" evidence="1"/>
<dbReference type="PROSITE" id="PS00916">
    <property type="entry name" value="PI3_4_KINASE_2"/>
    <property type="match status" value="1"/>
</dbReference>
<dbReference type="EMBL" id="VFQX01000063">
    <property type="protein sequence ID" value="KAF0973076.1"/>
    <property type="molecule type" value="Genomic_DNA"/>
</dbReference>
<proteinExistence type="inferred from homology"/>
<dbReference type="GO" id="GO:0000045">
    <property type="term" value="P:autophagosome assembly"/>
    <property type="evidence" value="ECO:0007669"/>
    <property type="project" value="TreeGrafter"/>
</dbReference>
<evidence type="ECO:0000313" key="11">
    <source>
        <dbReference type="EMBL" id="KAF0973076.1"/>
    </source>
</evidence>
<evidence type="ECO:0000256" key="2">
    <source>
        <dbReference type="ARBA" id="ARBA00022679"/>
    </source>
</evidence>
<dbReference type="InterPro" id="IPR008290">
    <property type="entry name" value="PI3K_Vps34"/>
</dbReference>
<dbReference type="Pfam" id="PF00792">
    <property type="entry name" value="PI3K_C2"/>
    <property type="match status" value="1"/>
</dbReference>
<dbReference type="PANTHER" id="PTHR10048">
    <property type="entry name" value="PHOSPHATIDYLINOSITOL KINASE"/>
    <property type="match status" value="1"/>
</dbReference>
<dbReference type="SUPFAM" id="SSF48371">
    <property type="entry name" value="ARM repeat"/>
    <property type="match status" value="1"/>
</dbReference>
<dbReference type="GO" id="GO:0034271">
    <property type="term" value="C:phosphatidylinositol 3-kinase complex, class III, type I"/>
    <property type="evidence" value="ECO:0007669"/>
    <property type="project" value="TreeGrafter"/>
</dbReference>
<dbReference type="InterPro" id="IPR000403">
    <property type="entry name" value="PI3/4_kinase_cat_dom"/>
</dbReference>
<dbReference type="InterPro" id="IPR057756">
    <property type="entry name" value="PI3-kinase_type3/VPS34_cat"/>
</dbReference>
<comment type="caution">
    <text evidence="11">The sequence shown here is derived from an EMBL/GenBank/DDBJ whole genome shotgun (WGS) entry which is preliminary data.</text>
</comment>
<dbReference type="OMA" id="LIPRWES"/>
<dbReference type="InterPro" id="IPR042236">
    <property type="entry name" value="PI3K_accessory_sf"/>
</dbReference>
<protein>
    <recommendedName>
        <fullName evidence="1">phosphatidylinositol 3-kinase</fullName>
        <ecNumber evidence="1">2.7.1.137</ecNumber>
    </recommendedName>
</protein>
<dbReference type="InterPro" id="IPR016024">
    <property type="entry name" value="ARM-type_fold"/>
</dbReference>
<comment type="similarity">
    <text evidence="6 7">Belongs to the PI3/PI4-kinase family.</text>
</comment>
<dbReference type="SMART" id="SM00145">
    <property type="entry name" value="PI3Ka"/>
    <property type="match status" value="1"/>
</dbReference>
<dbReference type="AlphaFoldDB" id="A0A6A5BEP8"/>
<dbReference type="OrthoDB" id="67688at2759"/>
<evidence type="ECO:0000256" key="7">
    <source>
        <dbReference type="PROSITE-ProRule" id="PRU00880"/>
    </source>
</evidence>
<dbReference type="SMART" id="SM00142">
    <property type="entry name" value="PI3K_C2"/>
    <property type="match status" value="1"/>
</dbReference>
<dbReference type="PROSITE" id="PS51545">
    <property type="entry name" value="PIK_HELICAL"/>
    <property type="match status" value="1"/>
</dbReference>
<dbReference type="PIRSF" id="PIRSF000587">
    <property type="entry name" value="PI3K_Vps34"/>
    <property type="match status" value="1"/>
</dbReference>
<dbReference type="SUPFAM" id="SSF56112">
    <property type="entry name" value="Protein kinase-like (PK-like)"/>
    <property type="match status" value="1"/>
</dbReference>
<dbReference type="RefSeq" id="XP_044557789.1">
    <property type="nucleotide sequence ID" value="XM_044712627.1"/>
</dbReference>
<dbReference type="FunFam" id="3.30.1010.10:FF:000016">
    <property type="entry name" value="Phosphatidylinositol 3-kinase catalytic subunit type 3"/>
    <property type="match status" value="1"/>
</dbReference>
<dbReference type="PROSITE" id="PS00915">
    <property type="entry name" value="PI3_4_KINASE_1"/>
    <property type="match status" value="1"/>
</dbReference>
<dbReference type="Proteomes" id="UP000444721">
    <property type="component" value="Unassembled WGS sequence"/>
</dbReference>
<dbReference type="GO" id="GO:0005768">
    <property type="term" value="C:endosome"/>
    <property type="evidence" value="ECO:0007669"/>
    <property type="project" value="TreeGrafter"/>
</dbReference>
<evidence type="ECO:0000313" key="12">
    <source>
        <dbReference type="Proteomes" id="UP000444721"/>
    </source>
</evidence>
<feature type="domain" description="PIK helical" evidence="9">
    <location>
        <begin position="328"/>
        <end position="510"/>
    </location>
</feature>
<dbReference type="Gene3D" id="1.10.1070.11">
    <property type="entry name" value="Phosphatidylinositol 3-/4-kinase, catalytic domain"/>
    <property type="match status" value="1"/>
</dbReference>
<dbReference type="VEuPathDB" id="AmoebaDB:NfTy_008330"/>